<dbReference type="GO" id="GO:0005975">
    <property type="term" value="P:carbohydrate metabolic process"/>
    <property type="evidence" value="ECO:0007669"/>
    <property type="project" value="InterPro"/>
</dbReference>
<keyword evidence="4" id="KW-1185">Reference proteome</keyword>
<dbReference type="Pfam" id="PF16738">
    <property type="entry name" value="CBM26"/>
    <property type="match status" value="1"/>
</dbReference>
<gene>
    <name evidence="3" type="ORF">C7379_11215</name>
</gene>
<keyword evidence="1" id="KW-0732">Signal</keyword>
<name>A0A2U0U746_9BACT</name>
<dbReference type="CDD" id="cd11314">
    <property type="entry name" value="AmyAc_arch_bac_plant_AmyA"/>
    <property type="match status" value="1"/>
</dbReference>
<evidence type="ECO:0000313" key="4">
    <source>
        <dbReference type="Proteomes" id="UP000245870"/>
    </source>
</evidence>
<dbReference type="Proteomes" id="UP000245870">
    <property type="component" value="Unassembled WGS sequence"/>
</dbReference>
<evidence type="ECO:0000259" key="2">
    <source>
        <dbReference type="SMART" id="SM00642"/>
    </source>
</evidence>
<dbReference type="AlphaFoldDB" id="A0A2U0U746"/>
<dbReference type="InterPro" id="IPR031965">
    <property type="entry name" value="CBM26"/>
</dbReference>
<proteinExistence type="predicted"/>
<feature type="chain" id="PRO_5015452796" evidence="1">
    <location>
        <begin position="22"/>
        <end position="832"/>
    </location>
</feature>
<dbReference type="SMART" id="SM00642">
    <property type="entry name" value="Aamy"/>
    <property type="match status" value="1"/>
</dbReference>
<organism evidence="3 4">
    <name type="scientific">Hallella colorans</name>
    <dbReference type="NCBI Taxonomy" id="1703337"/>
    <lineage>
        <taxon>Bacteria</taxon>
        <taxon>Pseudomonadati</taxon>
        <taxon>Bacteroidota</taxon>
        <taxon>Bacteroidia</taxon>
        <taxon>Bacteroidales</taxon>
        <taxon>Prevotellaceae</taxon>
        <taxon>Hallella</taxon>
    </lineage>
</organism>
<dbReference type="Gene3D" id="2.60.40.10">
    <property type="entry name" value="Immunoglobulins"/>
    <property type="match status" value="2"/>
</dbReference>
<dbReference type="Gene3D" id="3.20.20.80">
    <property type="entry name" value="Glycosidases"/>
    <property type="match status" value="1"/>
</dbReference>
<sequence>MKHFLLLLSFLSLCLCGHAQGWPSRYTGVMLQGFYWDSYDETKWTVLQSEADVLAKSFNAIWVPQSGYCNTGIDGKSMGYNPVWWFNQNSSFGTKDELKSMIKTYRDKNVAIIEDVVINHKSGDKDWCDFPKETWNGNTLEWSFADICSDDEAAAQPKFQGKTFGNHDTGDSFGYRDLDHISVNVQKNVKLYLRFLKEEMGYQGFRYDMVKGYGAEFVKIYNEYAKPDFSVGEYWDYDYNNVANWIKGTGYTSAAFDFPLKNIINDAFGKGNWGALTNKGLVGDPYMSRYSVTFVDNHDTYRNENNDQLQHNVLAANAFILAMPGTPCIFLPHWKAYQTELEKMIAARKEAGINNQSKIVYGEYRDGGYVTIVQGDKRKIMIVSGYPKGIDTNGYEPVSVGTPENPNYAFYKEKNPVKDLTVYVEANTSPLYLYTWESSGNVLTDPYPGTMLTQKRLVGDKVFYYMTFKSDKLNFLLNKGGDDTKTADVNDIVADVFYAYNNNQATDLTLQYNNQNVEGEVDPLVYRNDETVAYFEAPEGWAKVACWAWNGDTNYTGGSWPGQQCTYIGKAANGNKIWKWTCNPTAIGEPAKIMFNDGVDNTSQKSGEFTFENGGYYNLSAMTKTGKNVDAITCREFRQGVKSTVCLPFNLDVDEVRRLDGTIYQFYSAKDGIFYFKPSKVLEAFKPYVFVAAHDGKSLESYIGKKLLVGQPIPTIMGDYSFVGTMSKQTKTSTDEALCYIYTAREGVFSKANRQGGVVVPAFRCYFLSKTQAVAPSKLCIMDIPTGLRCVDVPTDDNVYSIQGVCMGNRLSLPMLPKGIYIYKGKKVLITR</sequence>
<dbReference type="PANTHER" id="PTHR43447">
    <property type="entry name" value="ALPHA-AMYLASE"/>
    <property type="match status" value="1"/>
</dbReference>
<evidence type="ECO:0000313" key="3">
    <source>
        <dbReference type="EMBL" id="PVX53434.1"/>
    </source>
</evidence>
<feature type="signal peptide" evidence="1">
    <location>
        <begin position="1"/>
        <end position="21"/>
    </location>
</feature>
<comment type="caution">
    <text evidence="3">The sequence shown here is derived from an EMBL/GenBank/DDBJ whole genome shotgun (WGS) entry which is preliminary data.</text>
</comment>
<dbReference type="InterPro" id="IPR006047">
    <property type="entry name" value="GH13_cat_dom"/>
</dbReference>
<dbReference type="SUPFAM" id="SSF51445">
    <property type="entry name" value="(Trans)glycosidases"/>
    <property type="match status" value="1"/>
</dbReference>
<dbReference type="InterPro" id="IPR017853">
    <property type="entry name" value="GH"/>
</dbReference>
<dbReference type="Pfam" id="PF00128">
    <property type="entry name" value="Alpha-amylase"/>
    <property type="match status" value="1"/>
</dbReference>
<feature type="domain" description="Glycosyl hydrolase family 13 catalytic" evidence="2">
    <location>
        <begin position="28"/>
        <end position="348"/>
    </location>
</feature>
<dbReference type="InterPro" id="IPR013783">
    <property type="entry name" value="Ig-like_fold"/>
</dbReference>
<reference evidence="3 4" key="1">
    <citation type="submission" date="2018-05" db="EMBL/GenBank/DDBJ databases">
        <title>Genomic Encyclopedia of Type Strains, Phase IV (KMG-IV): sequencing the most valuable type-strain genomes for metagenomic binning, comparative biology and taxonomic classification.</title>
        <authorList>
            <person name="Goeker M."/>
        </authorList>
    </citation>
    <scope>NUCLEOTIDE SEQUENCE [LARGE SCALE GENOMIC DNA]</scope>
    <source>
        <strain evidence="3 4">DSM 100333</strain>
    </source>
</reference>
<evidence type="ECO:0000256" key="1">
    <source>
        <dbReference type="SAM" id="SignalP"/>
    </source>
</evidence>
<protein>
    <submittedName>
        <fullName evidence="3">Alpha-amylase</fullName>
    </submittedName>
</protein>
<dbReference type="RefSeq" id="WP_243406743.1">
    <property type="nucleotide sequence ID" value="NZ_CAMQYP010000002.1"/>
</dbReference>
<dbReference type="EMBL" id="QENY01000012">
    <property type="protein sequence ID" value="PVX53434.1"/>
    <property type="molecule type" value="Genomic_DNA"/>
</dbReference>
<accession>A0A2U0U746</accession>